<evidence type="ECO:0000256" key="4">
    <source>
        <dbReference type="ARBA" id="ARBA00023242"/>
    </source>
</evidence>
<proteinExistence type="predicted"/>
<sequence>MGRCGRSNDGVIGGVRPYVRSPVPRLRWTPELHRSFVHAVDLLGGQYKATPKLVLKIMDVKGLTISHVKSHLQMYRGSRITLLGKPEESSSPSSRRRRRQDNEEDHLHDNLSVHARNDCLLGFHSFNFREQTSATDNDDDDFLNIMNMERTKTFAGNGESIKFQSHHSLEAENTKNIWKNTWRENEHEEEEELSLSLSLNHPHNHQQRWKSNASSSLSETSEAVSSSSGPFIFRDCFASSKIDLNLNLSFSLLHS</sequence>
<evidence type="ECO:0000256" key="5">
    <source>
        <dbReference type="SAM" id="MobiDB-lite"/>
    </source>
</evidence>
<organism evidence="7 9">
    <name type="scientific">Arabidopsis thaliana</name>
    <name type="common">Mouse-ear cress</name>
    <dbReference type="NCBI Taxonomy" id="3702"/>
    <lineage>
        <taxon>Eukaryota</taxon>
        <taxon>Viridiplantae</taxon>
        <taxon>Streptophyta</taxon>
        <taxon>Embryophyta</taxon>
        <taxon>Tracheophyta</taxon>
        <taxon>Spermatophyta</taxon>
        <taxon>Magnoliopsida</taxon>
        <taxon>eudicotyledons</taxon>
        <taxon>Gunneridae</taxon>
        <taxon>Pentapetalae</taxon>
        <taxon>rosids</taxon>
        <taxon>malvids</taxon>
        <taxon>Brassicales</taxon>
        <taxon>Brassicaceae</taxon>
        <taxon>Camelineae</taxon>
        <taxon>Arabidopsis</taxon>
    </lineage>
</organism>
<protein>
    <recommendedName>
        <fullName evidence="6">HTH myb-type domain-containing protein</fullName>
    </recommendedName>
</protein>
<dbReference type="RefSeq" id="NP_172912.3">
    <property type="nucleotide sequence ID" value="NM_101327.5"/>
</dbReference>
<evidence type="ECO:0000259" key="6">
    <source>
        <dbReference type="PROSITE" id="PS51294"/>
    </source>
</evidence>
<dbReference type="PANTHER" id="PTHR31314:SF71">
    <property type="entry name" value="HTH MYB-TYPE DOMAIN-CONTAINING PROTEIN"/>
    <property type="match status" value="1"/>
</dbReference>
<dbReference type="EMBL" id="CACRSJ010000104">
    <property type="protein sequence ID" value="VYS46080.1"/>
    <property type="molecule type" value="Genomic_DNA"/>
</dbReference>
<evidence type="ECO:0000256" key="2">
    <source>
        <dbReference type="ARBA" id="ARBA00023015"/>
    </source>
</evidence>
<feature type="domain" description="HTH myb-type" evidence="6">
    <location>
        <begin position="20"/>
        <end position="80"/>
    </location>
</feature>
<dbReference type="InterPro" id="IPR046955">
    <property type="entry name" value="PHR1-like"/>
</dbReference>
<dbReference type="Proteomes" id="UP000078284">
    <property type="component" value="Chromosome 1"/>
</dbReference>
<reference evidence="8 10" key="3">
    <citation type="submission" date="2019-11" db="EMBL/GenBank/DDBJ databases">
        <authorList>
            <person name="Jiao W.-B."/>
            <person name="Schneeberger K."/>
        </authorList>
    </citation>
    <scope>NUCLEOTIDE SEQUENCE [LARGE SCALE GENOMIC DNA]</scope>
    <source>
        <strain evidence="10">cv. An-1</strain>
    </source>
</reference>
<dbReference type="FunFam" id="1.10.10.60:FF:000002">
    <property type="entry name" value="Myb family transcription factor"/>
    <property type="match status" value="1"/>
</dbReference>
<evidence type="ECO:0000313" key="10">
    <source>
        <dbReference type="Proteomes" id="UP000426265"/>
    </source>
</evidence>
<dbReference type="Gene3D" id="1.10.10.60">
    <property type="entry name" value="Homeodomain-like"/>
    <property type="match status" value="1"/>
</dbReference>
<evidence type="ECO:0000256" key="3">
    <source>
        <dbReference type="ARBA" id="ARBA00023163"/>
    </source>
</evidence>
<reference evidence="9" key="1">
    <citation type="journal article" date="2016" name="Proc. Natl. Acad. Sci. U.S.A.">
        <title>Chromosome-level assembly of Arabidopsis thaliana Ler reveals the extent of translocation and inversion polymorphisms.</title>
        <authorList>
            <person name="Zapata L."/>
            <person name="Ding J."/>
            <person name="Willing E.M."/>
            <person name="Hartwig B."/>
            <person name="Bezdan D."/>
            <person name="Jiao W.B."/>
            <person name="Patel V."/>
            <person name="Velikkakam James G."/>
            <person name="Koornneef M."/>
            <person name="Ossowski S."/>
            <person name="Schneeberger K."/>
        </authorList>
    </citation>
    <scope>NUCLEOTIDE SEQUENCE [LARGE SCALE GENOMIC DNA]</scope>
    <source>
        <strain evidence="9">cv. Landsberg erecta</strain>
    </source>
</reference>
<name>A0A178WCG0_ARATH</name>
<dbReference type="PANTHER" id="PTHR31314">
    <property type="entry name" value="MYB FAMILY TRANSCRIPTION FACTOR PHL7-LIKE"/>
    <property type="match status" value="1"/>
</dbReference>
<dbReference type="InterPro" id="IPR009057">
    <property type="entry name" value="Homeodomain-like_sf"/>
</dbReference>
<dbReference type="AlphaFoldDB" id="A0A178WCG0"/>
<dbReference type="NCBIfam" id="TIGR01557">
    <property type="entry name" value="myb_SHAQKYF"/>
    <property type="match status" value="1"/>
</dbReference>
<dbReference type="Proteomes" id="UP000426265">
    <property type="component" value="Unassembled WGS sequence"/>
</dbReference>
<feature type="region of interest" description="Disordered" evidence="5">
    <location>
        <begin position="80"/>
        <end position="110"/>
    </location>
</feature>
<dbReference type="EMBL" id="LUHQ01000001">
    <property type="protein sequence ID" value="OAP15165.1"/>
    <property type="molecule type" value="Genomic_DNA"/>
</dbReference>
<dbReference type="InterPro" id="IPR017930">
    <property type="entry name" value="Myb_dom"/>
</dbReference>
<dbReference type="OMA" id="FIFRDCF"/>
<dbReference type="SMR" id="A0A178WCG0"/>
<evidence type="ECO:0000313" key="8">
    <source>
        <dbReference type="EMBL" id="VYS46080.1"/>
    </source>
</evidence>
<dbReference type="KEGG" id="ath:AT1G14600"/>
<dbReference type="GO" id="GO:0003700">
    <property type="term" value="F:DNA-binding transcription factor activity"/>
    <property type="evidence" value="ECO:0007669"/>
    <property type="project" value="InterPro"/>
</dbReference>
<dbReference type="GO" id="GO:0005634">
    <property type="term" value="C:nucleus"/>
    <property type="evidence" value="ECO:0007669"/>
    <property type="project" value="UniProtKB-SubCell"/>
</dbReference>
<keyword evidence="3" id="KW-0804">Transcription</keyword>
<dbReference type="GO" id="GO:0003677">
    <property type="term" value="F:DNA binding"/>
    <property type="evidence" value="ECO:0007669"/>
    <property type="project" value="InterPro"/>
</dbReference>
<comment type="subcellular location">
    <subcellularLocation>
        <location evidence="1">Nucleus</location>
    </subcellularLocation>
</comment>
<dbReference type="Pfam" id="PF00249">
    <property type="entry name" value="Myb_DNA-binding"/>
    <property type="match status" value="1"/>
</dbReference>
<evidence type="ECO:0000256" key="1">
    <source>
        <dbReference type="ARBA" id="ARBA00004123"/>
    </source>
</evidence>
<dbReference type="SUPFAM" id="SSF46689">
    <property type="entry name" value="Homeodomain-like"/>
    <property type="match status" value="1"/>
</dbReference>
<keyword evidence="2" id="KW-0805">Transcription regulation</keyword>
<gene>
    <name evidence="7" type="ordered locus">AXX17_At1g15210</name>
    <name evidence="8" type="ORF">AN1_LOCUS1581</name>
</gene>
<accession>A0A178WCG0</accession>
<reference evidence="7" key="2">
    <citation type="submission" date="2016-03" db="EMBL/GenBank/DDBJ databases">
        <title>Full-length assembly of Arabidopsis thaliana Ler reveals the complement of translocations and inversions.</title>
        <authorList>
            <person name="Zapata L."/>
            <person name="Schneeberger K."/>
            <person name="Ossowski S."/>
        </authorList>
    </citation>
    <scope>NUCLEOTIDE SEQUENCE [LARGE SCALE GENOMIC DNA]</scope>
    <source>
        <tissue evidence="7">Leaf</tissue>
    </source>
</reference>
<evidence type="ECO:0000313" key="9">
    <source>
        <dbReference type="Proteomes" id="UP000078284"/>
    </source>
</evidence>
<dbReference type="InterPro" id="IPR006447">
    <property type="entry name" value="Myb_dom_plants"/>
</dbReference>
<keyword evidence="4" id="KW-0539">Nucleus</keyword>
<dbReference type="ExpressionAtlas" id="A0A178WCG0">
    <property type="expression patterns" value="baseline and differential"/>
</dbReference>
<dbReference type="PROSITE" id="PS51294">
    <property type="entry name" value="HTH_MYB"/>
    <property type="match status" value="1"/>
</dbReference>
<evidence type="ECO:0000313" key="7">
    <source>
        <dbReference type="EMBL" id="OAP15165.1"/>
    </source>
</evidence>
<dbReference type="InterPro" id="IPR001005">
    <property type="entry name" value="SANT/Myb"/>
</dbReference>